<evidence type="ECO:0008006" key="7">
    <source>
        <dbReference type="Google" id="ProtNLM"/>
    </source>
</evidence>
<dbReference type="GO" id="GO:0031430">
    <property type="term" value="C:M band"/>
    <property type="evidence" value="ECO:0007669"/>
    <property type="project" value="TreeGrafter"/>
</dbReference>
<reference evidence="5" key="1">
    <citation type="submission" date="2025-08" db="UniProtKB">
        <authorList>
            <consortium name="Ensembl"/>
        </authorList>
    </citation>
    <scope>IDENTIFICATION</scope>
</reference>
<feature type="domain" description="Ig-like" evidence="3">
    <location>
        <begin position="185"/>
        <end position="272"/>
    </location>
</feature>
<evidence type="ECO:0000259" key="3">
    <source>
        <dbReference type="PROSITE" id="PS50835"/>
    </source>
</evidence>
<dbReference type="FunFam" id="2.60.40.10:FF:000034">
    <property type="entry name" value="Titin isoform A"/>
    <property type="match status" value="1"/>
</dbReference>
<dbReference type="GO" id="GO:0045214">
    <property type="term" value="P:sarcomere organization"/>
    <property type="evidence" value="ECO:0007669"/>
    <property type="project" value="TreeGrafter"/>
</dbReference>
<dbReference type="FunFam" id="2.60.40.10:FF:000011">
    <property type="entry name" value="Titin b"/>
    <property type="match status" value="1"/>
</dbReference>
<dbReference type="SMART" id="SM00060">
    <property type="entry name" value="FN3"/>
    <property type="match status" value="3"/>
</dbReference>
<proteinExistence type="predicted"/>
<keyword evidence="6" id="KW-1185">Reference proteome</keyword>
<dbReference type="AlphaFoldDB" id="A0A672P2N0"/>
<evidence type="ECO:0000256" key="1">
    <source>
        <dbReference type="ARBA" id="ARBA00022737"/>
    </source>
</evidence>
<dbReference type="CDD" id="cd00063">
    <property type="entry name" value="FN3"/>
    <property type="match status" value="3"/>
</dbReference>
<name>A0A672P2N0_SINGR</name>
<accession>A0A672P2N0</accession>
<feature type="domain" description="Fibronectin type-III" evidence="4">
    <location>
        <begin position="85"/>
        <end position="181"/>
    </location>
</feature>
<dbReference type="GO" id="GO:0048738">
    <property type="term" value="P:cardiac muscle tissue development"/>
    <property type="evidence" value="ECO:0007669"/>
    <property type="project" value="TreeGrafter"/>
</dbReference>
<dbReference type="Pfam" id="PF00041">
    <property type="entry name" value="fn3"/>
    <property type="match status" value="3"/>
</dbReference>
<dbReference type="PRINTS" id="PR00014">
    <property type="entry name" value="FNTYPEIII"/>
</dbReference>
<feature type="domain" description="Fibronectin type-III" evidence="4">
    <location>
        <begin position="284"/>
        <end position="372"/>
    </location>
</feature>
<dbReference type="InterPro" id="IPR013783">
    <property type="entry name" value="Ig-like_fold"/>
</dbReference>
<dbReference type="InterPro" id="IPR036179">
    <property type="entry name" value="Ig-like_dom_sf"/>
</dbReference>
<sequence length="464" mass="50560">MLVTWNRPASDGGSPVFGYHLECKDQSSILWAKMNRGPITETQFKVTGLEEGLLYQYRVYAENIAGIGPCTKACDPVSARDPCAPPGQPVVMNITRTSVSLSWVIPEFDGGAKVTGYIVERRELPDGRWLKCNFTNLQETFFDVTGLMEDQRYDFHIIAKNAAGLLSEPSEGTGPVTVKDDVDPPRITIEDKLRQLVVVKAGDILRIDAEISGRPIPVTSWAKDGKEIEAKARFEISSTLTSTTIIVRDAIRRDSGQYVLTLQNVAGTRSLAVNCKVLDRPGPSAGPLEVTGLTAEKCTLNWGPPQENGGAEIQHYIVEKRETKVSSAVARCTIKIMKLINGVEYQFRIRAENLGSISNPSATVGPVTCVDTYGAPEIELPPEYFDVLESGAQISISNTTVFACISIREASRLNSGTYELKIKNSLGSSYAAVRVLVQGMLQSLLLNTSSTSCNHCFNVFIASA</sequence>
<dbReference type="PROSITE" id="PS50853">
    <property type="entry name" value="FN3"/>
    <property type="match status" value="3"/>
</dbReference>
<dbReference type="Proteomes" id="UP000472262">
    <property type="component" value="Unassembled WGS sequence"/>
</dbReference>
<dbReference type="InterPro" id="IPR007110">
    <property type="entry name" value="Ig-like_dom"/>
</dbReference>
<dbReference type="CDD" id="cd05748">
    <property type="entry name" value="Ig_Titin_like"/>
    <property type="match status" value="1"/>
</dbReference>
<dbReference type="Ensembl" id="ENSSGRT00000058834.1">
    <property type="protein sequence ID" value="ENSSGRP00000055088.1"/>
    <property type="gene ID" value="ENSSGRG00000028912.1"/>
</dbReference>
<dbReference type="InterPro" id="IPR036116">
    <property type="entry name" value="FN3_sf"/>
</dbReference>
<evidence type="ECO:0000313" key="6">
    <source>
        <dbReference type="Proteomes" id="UP000472262"/>
    </source>
</evidence>
<dbReference type="InterPro" id="IPR013098">
    <property type="entry name" value="Ig_I-set"/>
</dbReference>
<dbReference type="SUPFAM" id="SSF49265">
    <property type="entry name" value="Fibronectin type III"/>
    <property type="match status" value="2"/>
</dbReference>
<evidence type="ECO:0000256" key="2">
    <source>
        <dbReference type="ARBA" id="ARBA00023319"/>
    </source>
</evidence>
<dbReference type="GO" id="GO:0008307">
    <property type="term" value="F:structural constituent of muscle"/>
    <property type="evidence" value="ECO:0007669"/>
    <property type="project" value="TreeGrafter"/>
</dbReference>
<evidence type="ECO:0000259" key="4">
    <source>
        <dbReference type="PROSITE" id="PS50853"/>
    </source>
</evidence>
<keyword evidence="2" id="KW-0393">Immunoglobulin domain</keyword>
<dbReference type="Gene3D" id="2.60.40.10">
    <property type="entry name" value="Immunoglobulins"/>
    <property type="match status" value="4"/>
</dbReference>
<dbReference type="PANTHER" id="PTHR14340">
    <property type="entry name" value="MICROFIBRIL-ASSOCIATED GLYCOPROTEIN 3"/>
    <property type="match status" value="1"/>
</dbReference>
<dbReference type="PANTHER" id="PTHR14340:SF13">
    <property type="entry name" value="TITIN"/>
    <property type="match status" value="1"/>
</dbReference>
<evidence type="ECO:0000313" key="5">
    <source>
        <dbReference type="Ensembl" id="ENSSGRP00000055088.1"/>
    </source>
</evidence>
<reference evidence="5" key="2">
    <citation type="submission" date="2025-09" db="UniProtKB">
        <authorList>
            <consortium name="Ensembl"/>
        </authorList>
    </citation>
    <scope>IDENTIFICATION</scope>
</reference>
<dbReference type="Pfam" id="PF07679">
    <property type="entry name" value="I-set"/>
    <property type="match status" value="1"/>
</dbReference>
<feature type="domain" description="Fibronectin type-III" evidence="4">
    <location>
        <begin position="1"/>
        <end position="82"/>
    </location>
</feature>
<dbReference type="PROSITE" id="PS50835">
    <property type="entry name" value="IG_LIKE"/>
    <property type="match status" value="1"/>
</dbReference>
<dbReference type="InterPro" id="IPR003961">
    <property type="entry name" value="FN3_dom"/>
</dbReference>
<protein>
    <recommendedName>
        <fullName evidence="7">Titin</fullName>
    </recommendedName>
</protein>
<keyword evidence="1" id="KW-0677">Repeat</keyword>
<dbReference type="FunFam" id="2.60.40.10:FF:000002">
    <property type="entry name" value="Titin a"/>
    <property type="match status" value="1"/>
</dbReference>
<organism evidence="5 6">
    <name type="scientific">Sinocyclocheilus grahami</name>
    <name type="common">Dianchi golden-line fish</name>
    <name type="synonym">Barbus grahami</name>
    <dbReference type="NCBI Taxonomy" id="75366"/>
    <lineage>
        <taxon>Eukaryota</taxon>
        <taxon>Metazoa</taxon>
        <taxon>Chordata</taxon>
        <taxon>Craniata</taxon>
        <taxon>Vertebrata</taxon>
        <taxon>Euteleostomi</taxon>
        <taxon>Actinopterygii</taxon>
        <taxon>Neopterygii</taxon>
        <taxon>Teleostei</taxon>
        <taxon>Ostariophysi</taxon>
        <taxon>Cypriniformes</taxon>
        <taxon>Cyprinidae</taxon>
        <taxon>Cyprininae</taxon>
        <taxon>Sinocyclocheilus</taxon>
    </lineage>
</organism>
<dbReference type="SUPFAM" id="SSF48726">
    <property type="entry name" value="Immunoglobulin"/>
    <property type="match status" value="1"/>
</dbReference>